<comment type="caution">
    <text evidence="1">The sequence shown here is derived from an EMBL/GenBank/DDBJ whole genome shotgun (WGS) entry which is preliminary data.</text>
</comment>
<dbReference type="EMBL" id="JAMKPW020000022">
    <property type="protein sequence ID" value="KAK8206873.1"/>
    <property type="molecule type" value="Genomic_DNA"/>
</dbReference>
<organism evidence="1 2">
    <name type="scientific">Zalaria obscura</name>
    <dbReference type="NCBI Taxonomy" id="2024903"/>
    <lineage>
        <taxon>Eukaryota</taxon>
        <taxon>Fungi</taxon>
        <taxon>Dikarya</taxon>
        <taxon>Ascomycota</taxon>
        <taxon>Pezizomycotina</taxon>
        <taxon>Dothideomycetes</taxon>
        <taxon>Dothideomycetidae</taxon>
        <taxon>Dothideales</taxon>
        <taxon>Zalariaceae</taxon>
        <taxon>Zalaria</taxon>
    </lineage>
</organism>
<protein>
    <submittedName>
        <fullName evidence="1">Uncharacterized protein</fullName>
    </submittedName>
</protein>
<dbReference type="Proteomes" id="UP001320706">
    <property type="component" value="Unassembled WGS sequence"/>
</dbReference>
<evidence type="ECO:0000313" key="2">
    <source>
        <dbReference type="Proteomes" id="UP001320706"/>
    </source>
</evidence>
<keyword evidence="2" id="KW-1185">Reference proteome</keyword>
<reference evidence="1" key="1">
    <citation type="submission" date="2024-02" db="EMBL/GenBank/DDBJ databases">
        <title>Metagenome Assembled Genome of Zalaria obscura JY119.</title>
        <authorList>
            <person name="Vighnesh L."/>
            <person name="Jagadeeshwari U."/>
            <person name="Venkata Ramana C."/>
            <person name="Sasikala C."/>
        </authorList>
    </citation>
    <scope>NUCLEOTIDE SEQUENCE</scope>
    <source>
        <strain evidence="1">JY119</strain>
    </source>
</reference>
<name>A0ACC3SCC9_9PEZI</name>
<sequence>MPKKVQVCISVDIDAVAGWLGSYGGEDSTSDISRGLFAGTLGVRRLLKLFHKYSIRSTFFIPGHSLETFPDECRMVVEAGHEIGLHGYSHENPVAMTLEQQTAIMDKCYRLIEEFAGRPPRGMVAPWWESSKEGAMLMLRYGLEYDHSFSHHDCQCYWLRTGDEWTPIDYDKHPDHWMHPLKGGETTGLCEIPASWYLDDLPPMMFIKKAPNSHGWVNPRDVEDLWMDQFEYHYREEDEFVFPVTVHPDVCGHPHGLLMLERIIERINKYEGVEWVTMEEICDTFKAKNKPPKGAVLPAKRGAIFENPDLELERQE</sequence>
<accession>A0ACC3SCC9</accession>
<gene>
    <name evidence="1" type="ORF">M8818_004708</name>
</gene>
<proteinExistence type="predicted"/>
<evidence type="ECO:0000313" key="1">
    <source>
        <dbReference type="EMBL" id="KAK8206873.1"/>
    </source>
</evidence>